<dbReference type="GO" id="GO:0007052">
    <property type="term" value="P:mitotic spindle organization"/>
    <property type="evidence" value="ECO:0007669"/>
    <property type="project" value="InterPro"/>
</dbReference>
<dbReference type="FunFam" id="1.20.5.1700:FF:000001">
    <property type="entry name" value="Transforming acidic coiled-coil-containing protein 1 isoform 2"/>
    <property type="match status" value="1"/>
</dbReference>
<feature type="coiled-coil region" evidence="7">
    <location>
        <begin position="1009"/>
        <end position="1089"/>
    </location>
</feature>
<comment type="subcellular location">
    <subcellularLocation>
        <location evidence="1">Cytoplasm</location>
        <location evidence="1">Cytoskeleton</location>
    </subcellularLocation>
</comment>
<keyword evidence="3" id="KW-0963">Cytoplasm</keyword>
<dbReference type="GO" id="GO:0005856">
    <property type="term" value="C:cytoskeleton"/>
    <property type="evidence" value="ECO:0007669"/>
    <property type="project" value="UniProtKB-SubCell"/>
</dbReference>
<evidence type="ECO:0000256" key="2">
    <source>
        <dbReference type="ARBA" id="ARBA00009423"/>
    </source>
</evidence>
<dbReference type="AlphaFoldDB" id="A0A2J7QA98"/>
<evidence type="ECO:0000256" key="8">
    <source>
        <dbReference type="SAM" id="MobiDB-lite"/>
    </source>
</evidence>
<dbReference type="PANTHER" id="PTHR13924">
    <property type="entry name" value="TRANSFORMING ACIDIC COILED-COIL CONTAINING PROTEIN 1/2"/>
    <property type="match status" value="1"/>
</dbReference>
<comment type="caution">
    <text evidence="10">The sequence shown here is derived from an EMBL/GenBank/DDBJ whole genome shotgun (WGS) entry which is preliminary data.</text>
</comment>
<feature type="compositionally biased region" description="Polar residues" evidence="8">
    <location>
        <begin position="817"/>
        <end position="834"/>
    </location>
</feature>
<dbReference type="Proteomes" id="UP000235965">
    <property type="component" value="Unassembled WGS sequence"/>
</dbReference>
<organism evidence="10 11">
    <name type="scientific">Cryptotermes secundus</name>
    <dbReference type="NCBI Taxonomy" id="105785"/>
    <lineage>
        <taxon>Eukaryota</taxon>
        <taxon>Metazoa</taxon>
        <taxon>Ecdysozoa</taxon>
        <taxon>Arthropoda</taxon>
        <taxon>Hexapoda</taxon>
        <taxon>Insecta</taxon>
        <taxon>Pterygota</taxon>
        <taxon>Neoptera</taxon>
        <taxon>Polyneoptera</taxon>
        <taxon>Dictyoptera</taxon>
        <taxon>Blattodea</taxon>
        <taxon>Blattoidea</taxon>
        <taxon>Termitoidae</taxon>
        <taxon>Kalotermitidae</taxon>
        <taxon>Cryptotermitinae</taxon>
        <taxon>Cryptotermes</taxon>
    </lineage>
</organism>
<feature type="compositionally biased region" description="Polar residues" evidence="8">
    <location>
        <begin position="902"/>
        <end position="925"/>
    </location>
</feature>
<evidence type="ECO:0000256" key="4">
    <source>
        <dbReference type="ARBA" id="ARBA00022553"/>
    </source>
</evidence>
<proteinExistence type="inferred from homology"/>
<dbReference type="InterPro" id="IPR039915">
    <property type="entry name" value="TACC"/>
</dbReference>
<dbReference type="OrthoDB" id="10255048at2759"/>
<feature type="region of interest" description="Disordered" evidence="8">
    <location>
        <begin position="790"/>
        <end position="841"/>
    </location>
</feature>
<dbReference type="GO" id="GO:0007097">
    <property type="term" value="P:nuclear migration"/>
    <property type="evidence" value="ECO:0007669"/>
    <property type="project" value="TreeGrafter"/>
</dbReference>
<accession>A0A2J7QA98</accession>
<keyword evidence="6" id="KW-0206">Cytoskeleton</keyword>
<dbReference type="PANTHER" id="PTHR13924:SF10">
    <property type="entry name" value="TRANSFORMING ACIDIC COILED-COIL PROTEIN, ISOFORM K"/>
    <property type="match status" value="1"/>
</dbReference>
<feature type="region of interest" description="Disordered" evidence="8">
    <location>
        <begin position="891"/>
        <end position="926"/>
    </location>
</feature>
<comment type="similarity">
    <text evidence="2">Belongs to the TACC family.</text>
</comment>
<dbReference type="Gene3D" id="1.20.5.1700">
    <property type="match status" value="1"/>
</dbReference>
<evidence type="ECO:0000256" key="1">
    <source>
        <dbReference type="ARBA" id="ARBA00004245"/>
    </source>
</evidence>
<gene>
    <name evidence="10" type="ORF">B7P43_G05932</name>
</gene>
<feature type="compositionally biased region" description="Polar residues" evidence="8">
    <location>
        <begin position="799"/>
        <end position="808"/>
    </location>
</feature>
<feature type="region of interest" description="Disordered" evidence="8">
    <location>
        <begin position="1"/>
        <end position="26"/>
    </location>
</feature>
<reference evidence="10 11" key="1">
    <citation type="submission" date="2017-12" db="EMBL/GenBank/DDBJ databases">
        <title>Hemimetabolous genomes reveal molecular basis of termite eusociality.</title>
        <authorList>
            <person name="Harrison M.C."/>
            <person name="Jongepier E."/>
            <person name="Robertson H.M."/>
            <person name="Arning N."/>
            <person name="Bitard-Feildel T."/>
            <person name="Chao H."/>
            <person name="Childers C.P."/>
            <person name="Dinh H."/>
            <person name="Doddapaneni H."/>
            <person name="Dugan S."/>
            <person name="Gowin J."/>
            <person name="Greiner C."/>
            <person name="Han Y."/>
            <person name="Hu H."/>
            <person name="Hughes D.S.T."/>
            <person name="Huylmans A.-K."/>
            <person name="Kemena C."/>
            <person name="Kremer L.P.M."/>
            <person name="Lee S.L."/>
            <person name="Lopez-Ezquerra A."/>
            <person name="Mallet L."/>
            <person name="Monroy-Kuhn J.M."/>
            <person name="Moser A."/>
            <person name="Murali S.C."/>
            <person name="Muzny D.M."/>
            <person name="Otani S."/>
            <person name="Piulachs M.-D."/>
            <person name="Poelchau M."/>
            <person name="Qu J."/>
            <person name="Schaub F."/>
            <person name="Wada-Katsumata A."/>
            <person name="Worley K.C."/>
            <person name="Xie Q."/>
            <person name="Ylla G."/>
            <person name="Poulsen M."/>
            <person name="Gibbs R.A."/>
            <person name="Schal C."/>
            <person name="Richards S."/>
            <person name="Belles X."/>
            <person name="Korb J."/>
            <person name="Bornberg-Bauer E."/>
        </authorList>
    </citation>
    <scope>NUCLEOTIDE SEQUENCE [LARGE SCALE GENOMIC DNA]</scope>
    <source>
        <tissue evidence="10">Whole body</tissue>
    </source>
</reference>
<dbReference type="GO" id="GO:0005737">
    <property type="term" value="C:cytoplasm"/>
    <property type="evidence" value="ECO:0007669"/>
    <property type="project" value="TreeGrafter"/>
</dbReference>
<dbReference type="Pfam" id="PF05010">
    <property type="entry name" value="TACC_C"/>
    <property type="match status" value="1"/>
</dbReference>
<evidence type="ECO:0000313" key="11">
    <source>
        <dbReference type="Proteomes" id="UP000235965"/>
    </source>
</evidence>
<evidence type="ECO:0000256" key="7">
    <source>
        <dbReference type="SAM" id="Coils"/>
    </source>
</evidence>
<feature type="compositionally biased region" description="Acidic residues" evidence="8">
    <location>
        <begin position="105"/>
        <end position="120"/>
    </location>
</feature>
<protein>
    <recommendedName>
        <fullName evidence="9">Transforming acidic coiled-coil-containing protein C-terminal domain-containing protein</fullName>
    </recommendedName>
</protein>
<evidence type="ECO:0000259" key="9">
    <source>
        <dbReference type="Pfam" id="PF05010"/>
    </source>
</evidence>
<keyword evidence="5 7" id="KW-0175">Coiled coil</keyword>
<evidence type="ECO:0000256" key="5">
    <source>
        <dbReference type="ARBA" id="ARBA00023054"/>
    </source>
</evidence>
<keyword evidence="4" id="KW-0597">Phosphoprotein</keyword>
<feature type="region of interest" description="Disordered" evidence="8">
    <location>
        <begin position="101"/>
        <end position="123"/>
    </location>
</feature>
<name>A0A2J7QA98_9NEOP</name>
<evidence type="ECO:0000313" key="10">
    <source>
        <dbReference type="EMBL" id="PNF25489.1"/>
    </source>
</evidence>
<feature type="coiled-coil region" evidence="7">
    <location>
        <begin position="1118"/>
        <end position="1209"/>
    </location>
</feature>
<keyword evidence="11" id="KW-1185">Reference proteome</keyword>
<feature type="domain" description="Transforming acidic coiled-coil-containing protein C-terminal" evidence="9">
    <location>
        <begin position="1025"/>
        <end position="1214"/>
    </location>
</feature>
<dbReference type="EMBL" id="NEVH01016332">
    <property type="protein sequence ID" value="PNF25489.1"/>
    <property type="molecule type" value="Genomic_DNA"/>
</dbReference>
<evidence type="ECO:0000256" key="3">
    <source>
        <dbReference type="ARBA" id="ARBA00022490"/>
    </source>
</evidence>
<dbReference type="InterPro" id="IPR007707">
    <property type="entry name" value="TACC_C"/>
</dbReference>
<evidence type="ECO:0000256" key="6">
    <source>
        <dbReference type="ARBA" id="ARBA00023212"/>
    </source>
</evidence>
<feature type="region of interest" description="Disordered" evidence="8">
    <location>
        <begin position="66"/>
        <end position="85"/>
    </location>
</feature>
<feature type="compositionally biased region" description="Polar residues" evidence="8">
    <location>
        <begin position="68"/>
        <end position="85"/>
    </location>
</feature>
<sequence length="1221" mass="132615">MGNVFQKSGAGGCSNPASTPVAVNKSDHEAHVQFAREFVVELVETVPKKSEKAALTKHLEEEDVVSVKSVTPSEGSLQSGISVAGSTSLPDLLQPEFVYKKQTDTDTDTTEYESAAEIDPLDAGSPVGSLIARDLLSGFQGALDEKGKVTESAAAGSPVEPAASNKAESIESSIISSEFEKTFEYKTVTTDNSVSRGSESSSLSEAYEDAGDTAVKTSAGELKVKALDISGLCLCIGNLCLDSPRRTEKGNLSFDNKDSVYNSNSSSDISIPVSKIDIIGSGKCTQVTNQLEVFSRTSCGDSTFFPENSEESGLGVLKNLETTNKADGVESPQKFPVLFEAAKTFDSGAFSVEDNLPALVENGANTTRTVKIDRNVEAEVSKTVIEHNHADIHQAVAESNEIQDEIPFVVEYSEKAVSKESDIHNTENIQVCQCIVTINEAQENHVVDVTKGFRKSDIVEKICLTEAEDINSAPAKSTTPIGIAFDVEEPLLSTNVTDSVEETENCLRGKSLQDLDSTWTSTSHEDLIVEKEAVSQFTDSAVHNKSEPEAGIALTSAEVPDISDLIVAPIPATFAHIEAGEWKLPVETEQLQKVVKETPTVLNELFEICNRQQKDLELDSEKFVDGTEFFSSPSKPGNLSEKVEFHVPHSPVPSKLKESVFDQPAAGEFEEFDQTIADEAESILQEIMNSSSECYETALTESDNRHLNSTQQTNLLNITKVMADAQRVSSSTAAVDETSVGPFVCQASLHRSPPPYCKTSPRSSSSVPSPCESQCTKSKMSSINAVKGGSPCNHVSGGASPSTCSGKNSPDHRTSCNKESSPKSSVNPEVNQSEAGPEIADTQLYSRDVFQDPAAFEYLSSVGSSHVASDLRKESLYVKFDPLVGGVCRTTDKSLPLPPSVETKSSVPAATSSGEEHQSGNTTPVKNPALSVIDKLISLSPSPLKSCQISPTEQPVISPVKESVPASDRQVAADSCSGTVIRTNETIMEELYLLRKLCATQDEKYKERMAQLEREIVTCRGHVENLQSLVKESEERETKLNEKMVEKAQAQKQTSIIMEEYEKTISRLVADKEQERQAHELDKAELLKDRDAAMGHLANIEIAFSDLHKKYERSKAVIEDFKKNEEVLRASLAEYEATIRKQEQKYDMLKSHAMAQLESANQELDSVRRSQQAETAKLKAMLKKAEVKASSLEEMLEQKIKENQELASICDDLISRVGGSE</sequence>